<dbReference type="AlphaFoldDB" id="A0A6J6Z4M3"/>
<evidence type="ECO:0000259" key="3">
    <source>
        <dbReference type="SMART" id="SM01217"/>
    </source>
</evidence>
<evidence type="ECO:0000313" key="4">
    <source>
        <dbReference type="EMBL" id="CAB4812427.1"/>
    </source>
</evidence>
<evidence type="ECO:0000256" key="2">
    <source>
        <dbReference type="ARBA" id="ARBA00022801"/>
    </source>
</evidence>
<accession>A0A6J6Z4M3</accession>
<organism evidence="4">
    <name type="scientific">freshwater metagenome</name>
    <dbReference type="NCBI Taxonomy" id="449393"/>
    <lineage>
        <taxon>unclassified sequences</taxon>
        <taxon>metagenomes</taxon>
        <taxon>ecological metagenomes</taxon>
    </lineage>
</organism>
<gene>
    <name evidence="4" type="ORF">UFOPK2992_01671</name>
</gene>
<feature type="domain" description="Fibronectin type III-like" evidence="3">
    <location>
        <begin position="333"/>
        <end position="400"/>
    </location>
</feature>
<reference evidence="4" key="1">
    <citation type="submission" date="2020-05" db="EMBL/GenBank/DDBJ databases">
        <authorList>
            <person name="Chiriac C."/>
            <person name="Salcher M."/>
            <person name="Ghai R."/>
            <person name="Kavagutti S V."/>
        </authorList>
    </citation>
    <scope>NUCLEOTIDE SEQUENCE</scope>
</reference>
<protein>
    <submittedName>
        <fullName evidence="4">Unannotated protein</fullName>
    </submittedName>
</protein>
<comment type="similarity">
    <text evidence="1">Belongs to the glycosyl hydrolase 3 family.</text>
</comment>
<dbReference type="SMART" id="SM01217">
    <property type="entry name" value="Fn3_like"/>
    <property type="match status" value="1"/>
</dbReference>
<dbReference type="InterPro" id="IPR002772">
    <property type="entry name" value="Glyco_hydro_3_C"/>
</dbReference>
<dbReference type="InterPro" id="IPR026891">
    <property type="entry name" value="Fn3-like"/>
</dbReference>
<dbReference type="SUPFAM" id="SSF52279">
    <property type="entry name" value="Beta-D-glucan exohydrolase, C-terminal domain"/>
    <property type="match status" value="2"/>
</dbReference>
<dbReference type="GO" id="GO:0008422">
    <property type="term" value="F:beta-glucosidase activity"/>
    <property type="evidence" value="ECO:0007669"/>
    <property type="project" value="TreeGrafter"/>
</dbReference>
<dbReference type="InterPro" id="IPR036881">
    <property type="entry name" value="Glyco_hydro_3_C_sf"/>
</dbReference>
<dbReference type="InterPro" id="IPR050288">
    <property type="entry name" value="Cellulose_deg_GH3"/>
</dbReference>
<dbReference type="Pfam" id="PF01915">
    <property type="entry name" value="Glyco_hydro_3_C"/>
    <property type="match status" value="1"/>
</dbReference>
<dbReference type="Pfam" id="PF14310">
    <property type="entry name" value="Fn3-like"/>
    <property type="match status" value="1"/>
</dbReference>
<dbReference type="Gene3D" id="2.60.40.10">
    <property type="entry name" value="Immunoglobulins"/>
    <property type="match status" value="1"/>
</dbReference>
<dbReference type="InterPro" id="IPR013783">
    <property type="entry name" value="Ig-like_fold"/>
</dbReference>
<evidence type="ECO:0000256" key="1">
    <source>
        <dbReference type="ARBA" id="ARBA00005336"/>
    </source>
</evidence>
<dbReference type="EMBL" id="CAFAAI010000333">
    <property type="protein sequence ID" value="CAB4812427.1"/>
    <property type="molecule type" value="Genomic_DNA"/>
</dbReference>
<dbReference type="PANTHER" id="PTHR42715:SF3">
    <property type="entry name" value="BETA-GLUCOSIDASE B-RELATED"/>
    <property type="match status" value="1"/>
</dbReference>
<sequence length="412" mass="43770">MLSAPSPSAAILGSPEHRALARDTAGRSVVLLRNELVNAQPALPIARANTVAVFGRLAHTVNIGDGGSSDVWDLSCRTVLDGLRDAIDHVTYDDGSLADRAAQVASAADVAIVVVGYTYLDEGEYIGETDPSLMTLFPPGDEADVVDRFQERLEQLTPIVKPDRLGERPRMFSRGGDRSSLRLLPDDVELIRTVAAANARTIVVIQAGSAVITTEWASSVSGIVQAWYGGAEAGAGLADALLGMLNPSARLPFTVPFDEADLPAFDRDATSFTYDRWHGWWRAERIEIAPAYPFGFGLSYTTFAVRDVAITANDSAIVVRGNVHNTGERDGADVVQVYASLPDAEAPSRLIGFARVNVAAGAATAFEIVVPLDRLATRDSAAKSWRPASGPHTVTAARFVGDADATSVEVSL</sequence>
<dbReference type="GO" id="GO:0009251">
    <property type="term" value="P:glucan catabolic process"/>
    <property type="evidence" value="ECO:0007669"/>
    <property type="project" value="TreeGrafter"/>
</dbReference>
<dbReference type="Gene3D" id="3.40.50.1700">
    <property type="entry name" value="Glycoside hydrolase family 3 C-terminal domain"/>
    <property type="match status" value="1"/>
</dbReference>
<keyword evidence="2" id="KW-0378">Hydrolase</keyword>
<dbReference type="PANTHER" id="PTHR42715">
    <property type="entry name" value="BETA-GLUCOSIDASE"/>
    <property type="match status" value="1"/>
</dbReference>
<name>A0A6J6Z4M3_9ZZZZ</name>
<proteinExistence type="inferred from homology"/>